<dbReference type="NCBIfam" id="TIGR00883">
    <property type="entry name" value="2A0106"/>
    <property type="match status" value="1"/>
</dbReference>
<dbReference type="FunFam" id="1.20.1250.20:FF:000001">
    <property type="entry name" value="Dicarboxylate MFS transporter"/>
    <property type="match status" value="1"/>
</dbReference>
<evidence type="ECO:0000313" key="16">
    <source>
        <dbReference type="Proteomes" id="UP000789617"/>
    </source>
</evidence>
<dbReference type="PROSITE" id="PS00217">
    <property type="entry name" value="SUGAR_TRANSPORT_2"/>
    <property type="match status" value="1"/>
</dbReference>
<dbReference type="Pfam" id="PF07690">
    <property type="entry name" value="MFS_1"/>
    <property type="match status" value="1"/>
</dbReference>
<evidence type="ECO:0000256" key="9">
    <source>
        <dbReference type="ARBA" id="ARBA00023136"/>
    </source>
</evidence>
<dbReference type="EMBL" id="UKAS01000003">
    <property type="protein sequence ID" value="SXF92635.1"/>
    <property type="molecule type" value="Genomic_DNA"/>
</dbReference>
<comment type="caution">
    <text evidence="13">The sequence shown here is derived from an EMBL/GenBank/DDBJ whole genome shotgun (WGS) entry which is preliminary data.</text>
</comment>
<evidence type="ECO:0000256" key="3">
    <source>
        <dbReference type="ARBA" id="ARBA00022448"/>
    </source>
</evidence>
<feature type="transmembrane region" description="Helical" evidence="10">
    <location>
        <begin position="338"/>
        <end position="357"/>
    </location>
</feature>
<evidence type="ECO:0000313" key="13">
    <source>
        <dbReference type="EMBL" id="GKK02735.1"/>
    </source>
</evidence>
<dbReference type="GO" id="GO:0015293">
    <property type="term" value="F:symporter activity"/>
    <property type="evidence" value="ECO:0007669"/>
    <property type="project" value="UniProtKB-KW"/>
</dbReference>
<evidence type="ECO:0000256" key="8">
    <source>
        <dbReference type="ARBA" id="ARBA00022989"/>
    </source>
</evidence>
<dbReference type="InterPro" id="IPR005829">
    <property type="entry name" value="Sugar_transporter_CS"/>
</dbReference>
<feature type="transmembrane region" description="Helical" evidence="10">
    <location>
        <begin position="120"/>
        <end position="141"/>
    </location>
</feature>
<proteinExistence type="inferred from homology"/>
<dbReference type="Proteomes" id="UP000258928">
    <property type="component" value="Unassembled WGS sequence"/>
</dbReference>
<evidence type="ECO:0000259" key="11">
    <source>
        <dbReference type="PROSITE" id="PS50850"/>
    </source>
</evidence>
<name>A0A0B7G868_KLEVA</name>
<dbReference type="AlphaFoldDB" id="A0A0B7G868"/>
<dbReference type="NCBIfam" id="NF011656">
    <property type="entry name" value="PRK15075.1"/>
    <property type="match status" value="1"/>
</dbReference>
<dbReference type="Proteomes" id="UP000789617">
    <property type="component" value="Unassembled WGS sequence"/>
</dbReference>
<dbReference type="InterPro" id="IPR051084">
    <property type="entry name" value="H+-coupled_symporters"/>
</dbReference>
<keyword evidence="7" id="KW-0769">Symport</keyword>
<dbReference type="Gene3D" id="1.20.1250.20">
    <property type="entry name" value="MFS general substrate transporter like domains"/>
    <property type="match status" value="2"/>
</dbReference>
<evidence type="ECO:0000313" key="14">
    <source>
        <dbReference type="EMBL" id="SXF92635.1"/>
    </source>
</evidence>
<reference evidence="12" key="3">
    <citation type="submission" date="2022-05" db="EMBL/GenBank/DDBJ databases">
        <authorList>
            <person name="Alioto T."/>
            <person name="Alioto T."/>
            <person name="Gomez Garrido J."/>
        </authorList>
    </citation>
    <scope>NUCLEOTIDE SEQUENCE</scope>
    <source>
        <strain evidence="12">0</strain>
    </source>
</reference>
<dbReference type="EMBL" id="BQTA01000023">
    <property type="protein sequence ID" value="GKK02735.1"/>
    <property type="molecule type" value="Genomic_DNA"/>
</dbReference>
<evidence type="ECO:0000256" key="4">
    <source>
        <dbReference type="ARBA" id="ARBA00022475"/>
    </source>
</evidence>
<keyword evidence="6 10" id="KW-0812">Transmembrane</keyword>
<dbReference type="InterPro" id="IPR011701">
    <property type="entry name" value="MFS"/>
</dbReference>
<feature type="transmembrane region" description="Helical" evidence="10">
    <location>
        <begin position="196"/>
        <end position="216"/>
    </location>
</feature>
<dbReference type="SUPFAM" id="SSF103473">
    <property type="entry name" value="MFS general substrate transporter"/>
    <property type="match status" value="1"/>
</dbReference>
<dbReference type="CDD" id="cd17368">
    <property type="entry name" value="MFS_CitA"/>
    <property type="match status" value="1"/>
</dbReference>
<evidence type="ECO:0000313" key="17">
    <source>
        <dbReference type="Proteomes" id="UP001060507"/>
    </source>
</evidence>
<dbReference type="Proteomes" id="UP001060507">
    <property type="component" value="Unassembled WGS sequence"/>
</dbReference>
<gene>
    <name evidence="14" type="primary">proP_2</name>
    <name evidence="12" type="ORF">AN2335V1_0268</name>
    <name evidence="13" type="ORF">NUKP37_48020</name>
    <name evidence="14" type="ORF">SAMEA3729809_01335</name>
</gene>
<dbReference type="PANTHER" id="PTHR43528:SF6">
    <property type="entry name" value="CITRATE-PROTON SYMPORTER"/>
    <property type="match status" value="1"/>
</dbReference>
<feature type="transmembrane region" description="Helical" evidence="10">
    <location>
        <begin position="401"/>
        <end position="423"/>
    </location>
</feature>
<dbReference type="EMBL" id="CAJOXS020000001">
    <property type="protein sequence ID" value="CAH5947806.1"/>
    <property type="molecule type" value="Genomic_DNA"/>
</dbReference>
<evidence type="ECO:0000256" key="6">
    <source>
        <dbReference type="ARBA" id="ARBA00022692"/>
    </source>
</evidence>
<evidence type="ECO:0000313" key="15">
    <source>
        <dbReference type="Proteomes" id="UP000258928"/>
    </source>
</evidence>
<keyword evidence="9 10" id="KW-0472">Membrane</keyword>
<feature type="transmembrane region" description="Helical" evidence="10">
    <location>
        <begin position="363"/>
        <end position="380"/>
    </location>
</feature>
<feature type="transmembrane region" description="Helical" evidence="10">
    <location>
        <begin position="147"/>
        <end position="175"/>
    </location>
</feature>
<dbReference type="InterPro" id="IPR036259">
    <property type="entry name" value="MFS_trans_sf"/>
</dbReference>
<reference evidence="14 15" key="1">
    <citation type="submission" date="2018-08" db="EMBL/GenBank/DDBJ databases">
        <authorList>
            <consortium name="Pathogen Informatics"/>
        </authorList>
    </citation>
    <scope>NUCLEOTIDE SEQUENCE [LARGE SCALE GENOMIC DNA]</scope>
    <source>
        <strain evidence="14 15">EuSCAPE_TR218</strain>
    </source>
</reference>
<feature type="transmembrane region" description="Helical" evidence="10">
    <location>
        <begin position="84"/>
        <end position="108"/>
    </location>
</feature>
<dbReference type="PROSITE" id="PS00216">
    <property type="entry name" value="SUGAR_TRANSPORT_1"/>
    <property type="match status" value="2"/>
</dbReference>
<keyword evidence="3" id="KW-0813">Transport</keyword>
<organism evidence="13 17">
    <name type="scientific">Klebsiella variicola</name>
    <dbReference type="NCBI Taxonomy" id="244366"/>
    <lineage>
        <taxon>Bacteria</taxon>
        <taxon>Pseudomonadati</taxon>
        <taxon>Pseudomonadota</taxon>
        <taxon>Gammaproteobacteria</taxon>
        <taxon>Enterobacterales</taxon>
        <taxon>Enterobacteriaceae</taxon>
        <taxon>Klebsiella/Raoultella group</taxon>
        <taxon>Klebsiella</taxon>
        <taxon>Klebsiella pneumoniae complex</taxon>
    </lineage>
</organism>
<comment type="similarity">
    <text evidence="2">Belongs to the major facilitator superfamily. Metabolite:H+ Symporter (MHS) family (TC 2.A.1.6) family.</text>
</comment>
<feature type="transmembrane region" description="Helical" evidence="10">
    <location>
        <begin position="435"/>
        <end position="453"/>
    </location>
</feature>
<feature type="transmembrane region" description="Helical" evidence="10">
    <location>
        <begin position="261"/>
        <end position="289"/>
    </location>
</feature>
<dbReference type="InterPro" id="IPR004736">
    <property type="entry name" value="MHS_symport"/>
</dbReference>
<keyword evidence="16" id="KW-1185">Reference proteome</keyword>
<dbReference type="GO" id="GO:0005886">
    <property type="term" value="C:plasma membrane"/>
    <property type="evidence" value="ECO:0007669"/>
    <property type="project" value="UniProtKB-SubCell"/>
</dbReference>
<evidence type="ECO:0000256" key="5">
    <source>
        <dbReference type="ARBA" id="ARBA00022519"/>
    </source>
</evidence>
<evidence type="ECO:0000256" key="2">
    <source>
        <dbReference type="ARBA" id="ARBA00008240"/>
    </source>
</evidence>
<sequence>MDAFITLISFPVLFQSSATGARQRVDNKLETCMHSTTSLMSTRDRIGAILRVTSGNFLEQFDFFLFGFYATYIAHTFFPASSEFASLMMTFAVFGAGFLMRPIGAIVLGAYIDKVGRRKGLIVTLSIMATGTFLIVLIPSYQTIGLWAPLLVLIGRLLQGFSAGAELGGVSVYLAEIATPGRKGFYTSWQSGSQQVAIMVAAAMGFALNAVLEQSAISDWGWRIPFVFGCLIVPFIFILRRKLEETQEFTARRHHLAMRQVFATLLANWQVVIAGMMMVAMTTTAFYLITVYAPTFGKKVLMLSASDSLLVTLLVAISNFFWLPVGGALSDRFGRRPVLIAMTLLALATAWPALTLLANAPSFLMMLSVLLWLSFIYGMYNGAMIPALTEIMPAEVRVAGFSLAYSLATAVFGGFTPVISTALIEYTGDKASPGYWMSFAAICGLLATCYLYRRSAVALQTAR</sequence>
<protein>
    <submittedName>
        <fullName evidence="13">MFS transporter</fullName>
    </submittedName>
    <submittedName>
        <fullName evidence="14">Metabolite/H symporter, major facilitator superfamily (MFS)</fullName>
    </submittedName>
    <submittedName>
        <fullName evidence="12">Proline/betaine transporter</fullName>
    </submittedName>
</protein>
<dbReference type="OMA" id="FMYGIYN"/>
<accession>A0A3P4IGE2</accession>
<dbReference type="PROSITE" id="PS50850">
    <property type="entry name" value="MFS"/>
    <property type="match status" value="1"/>
</dbReference>
<keyword evidence="5" id="KW-0997">Cell inner membrane</keyword>
<keyword evidence="4" id="KW-1003">Cell membrane</keyword>
<evidence type="ECO:0000256" key="1">
    <source>
        <dbReference type="ARBA" id="ARBA00004429"/>
    </source>
</evidence>
<reference evidence="13" key="2">
    <citation type="journal article" date="2022" name="J. Appl. Microbiol.">
        <title>PCR-based ORF typing of Klebsiella pneumoniae for rapid identification of global clones and transmission events.</title>
        <authorList>
            <person name="Nonogaki R."/>
            <person name="Iijima A."/>
            <person name="Kawamura K."/>
            <person name="Kayama S."/>
            <person name="Sugai M."/>
            <person name="Yagi T."/>
            <person name="Arakawa Y."/>
            <person name="Doi Y."/>
            <person name="Suzuki M."/>
        </authorList>
    </citation>
    <scope>NUCLEOTIDE SEQUENCE</scope>
    <source>
        <strain evidence="13">NUKP-37</strain>
    </source>
</reference>
<feature type="transmembrane region" description="Helical" evidence="10">
    <location>
        <begin position="222"/>
        <end position="240"/>
    </location>
</feature>
<feature type="domain" description="Major facilitator superfamily (MFS) profile" evidence="11">
    <location>
        <begin position="48"/>
        <end position="456"/>
    </location>
</feature>
<feature type="transmembrane region" description="Helical" evidence="10">
    <location>
        <begin position="309"/>
        <end position="329"/>
    </location>
</feature>
<accession>A0A0B7G868</accession>
<comment type="subcellular location">
    <subcellularLocation>
        <location evidence="1">Cell inner membrane</location>
        <topology evidence="1">Multi-pass membrane protein</topology>
    </subcellularLocation>
</comment>
<dbReference type="KEGG" id="kpe:KPK_2027"/>
<keyword evidence="8 10" id="KW-1133">Transmembrane helix</keyword>
<dbReference type="PANTHER" id="PTHR43528">
    <property type="entry name" value="ALPHA-KETOGLUTARATE PERMEASE"/>
    <property type="match status" value="1"/>
</dbReference>
<evidence type="ECO:0000256" key="7">
    <source>
        <dbReference type="ARBA" id="ARBA00022847"/>
    </source>
</evidence>
<dbReference type="InterPro" id="IPR020846">
    <property type="entry name" value="MFS_dom"/>
</dbReference>
<evidence type="ECO:0000313" key="12">
    <source>
        <dbReference type="EMBL" id="CAH5947806.1"/>
    </source>
</evidence>
<evidence type="ECO:0000256" key="10">
    <source>
        <dbReference type="SAM" id="Phobius"/>
    </source>
</evidence>